<name>A0A0F9TR69_9ZZZZ</name>
<dbReference type="AlphaFoldDB" id="A0A0F9TR69"/>
<reference evidence="2" key="1">
    <citation type="journal article" date="2015" name="Nature">
        <title>Complex archaea that bridge the gap between prokaryotes and eukaryotes.</title>
        <authorList>
            <person name="Spang A."/>
            <person name="Saw J.H."/>
            <person name="Jorgensen S.L."/>
            <person name="Zaremba-Niedzwiedzka K."/>
            <person name="Martijn J."/>
            <person name="Lind A.E."/>
            <person name="van Eijk R."/>
            <person name="Schleper C."/>
            <person name="Guy L."/>
            <person name="Ettema T.J."/>
        </authorList>
    </citation>
    <scope>NUCLEOTIDE SEQUENCE</scope>
</reference>
<gene>
    <name evidence="2" type="ORF">LCGC14_0297990</name>
</gene>
<dbReference type="EMBL" id="LAZR01000183">
    <property type="protein sequence ID" value="KKN83560.1"/>
    <property type="molecule type" value="Genomic_DNA"/>
</dbReference>
<evidence type="ECO:0000256" key="1">
    <source>
        <dbReference type="SAM" id="MobiDB-lite"/>
    </source>
</evidence>
<dbReference type="Gene3D" id="1.10.30.50">
    <property type="match status" value="1"/>
</dbReference>
<accession>A0A0F9TR69</accession>
<evidence type="ECO:0000313" key="2">
    <source>
        <dbReference type="EMBL" id="KKN83560.1"/>
    </source>
</evidence>
<organism evidence="2">
    <name type="scientific">marine sediment metagenome</name>
    <dbReference type="NCBI Taxonomy" id="412755"/>
    <lineage>
        <taxon>unclassified sequences</taxon>
        <taxon>metagenomes</taxon>
        <taxon>ecological metagenomes</taxon>
    </lineage>
</organism>
<feature type="compositionally biased region" description="Basic residues" evidence="1">
    <location>
        <begin position="1"/>
        <end position="17"/>
    </location>
</feature>
<comment type="caution">
    <text evidence="2">The sequence shown here is derived from an EMBL/GenBank/DDBJ whole genome shotgun (WGS) entry which is preliminary data.</text>
</comment>
<protein>
    <submittedName>
        <fullName evidence="2">Uncharacterized protein</fullName>
    </submittedName>
</protein>
<proteinExistence type="predicted"/>
<feature type="region of interest" description="Disordered" evidence="1">
    <location>
        <begin position="1"/>
        <end position="50"/>
    </location>
</feature>
<sequence>MKKPRTALKRTPFKNKARPSGIAHQSKPREGRARKKPDPNSPYQLKKADNRWSKVVREKADYKCLFCGRSGRDYNPDTGIPYVTNAHHMIPKGVSKFYRHNINNGICLCFYCHKHHEEWSPHANKTGFWKKLKKVAPVEYRWYMKRKDEVHPSVKVNYKQVASVMQDILDGKLLGEEEE</sequence>